<evidence type="ECO:0000256" key="1">
    <source>
        <dbReference type="SAM" id="MobiDB-lite"/>
    </source>
</evidence>
<name>A0A0J7KNI6_LASNI</name>
<keyword evidence="3" id="KW-1185">Reference proteome</keyword>
<sequence>MTMKGEYQRRIKISNYSETASRYISEDRRRRGASENEELPQKDGTRGRAKGENVPGHNGSIRPILGTIVFRYLGAPSCYRQSYRLRGQFYRGTRSLEFDFKTEEHLQPLRRGTVQETEPPAASTYRIERSPNESDE</sequence>
<feature type="region of interest" description="Disordered" evidence="1">
    <location>
        <begin position="107"/>
        <end position="136"/>
    </location>
</feature>
<dbReference type="EMBL" id="LBMM01004980">
    <property type="protein sequence ID" value="KMQ91938.1"/>
    <property type="molecule type" value="Genomic_DNA"/>
</dbReference>
<organism evidence="2 3">
    <name type="scientific">Lasius niger</name>
    <name type="common">Black garden ant</name>
    <dbReference type="NCBI Taxonomy" id="67767"/>
    <lineage>
        <taxon>Eukaryota</taxon>
        <taxon>Metazoa</taxon>
        <taxon>Ecdysozoa</taxon>
        <taxon>Arthropoda</taxon>
        <taxon>Hexapoda</taxon>
        <taxon>Insecta</taxon>
        <taxon>Pterygota</taxon>
        <taxon>Neoptera</taxon>
        <taxon>Endopterygota</taxon>
        <taxon>Hymenoptera</taxon>
        <taxon>Apocrita</taxon>
        <taxon>Aculeata</taxon>
        <taxon>Formicoidea</taxon>
        <taxon>Formicidae</taxon>
        <taxon>Formicinae</taxon>
        <taxon>Lasius</taxon>
        <taxon>Lasius</taxon>
    </lineage>
</organism>
<feature type="compositionally biased region" description="Basic and acidic residues" evidence="1">
    <location>
        <begin position="126"/>
        <end position="136"/>
    </location>
</feature>
<comment type="caution">
    <text evidence="2">The sequence shown here is derived from an EMBL/GenBank/DDBJ whole genome shotgun (WGS) entry which is preliminary data.</text>
</comment>
<dbReference type="AlphaFoldDB" id="A0A0J7KNI6"/>
<accession>A0A0J7KNI6</accession>
<reference evidence="2 3" key="1">
    <citation type="submission" date="2015-04" db="EMBL/GenBank/DDBJ databases">
        <title>Lasius niger genome sequencing.</title>
        <authorList>
            <person name="Konorov E.A."/>
            <person name="Nikitin M.A."/>
            <person name="Kirill M.V."/>
            <person name="Chang P."/>
        </authorList>
    </citation>
    <scope>NUCLEOTIDE SEQUENCE [LARGE SCALE GENOMIC DNA]</scope>
    <source>
        <tissue evidence="2">Whole</tissue>
    </source>
</reference>
<evidence type="ECO:0000313" key="2">
    <source>
        <dbReference type="EMBL" id="KMQ91938.1"/>
    </source>
</evidence>
<gene>
    <name evidence="2" type="ORF">RF55_8137</name>
</gene>
<proteinExistence type="predicted"/>
<feature type="compositionally biased region" description="Basic and acidic residues" evidence="1">
    <location>
        <begin position="24"/>
        <end position="51"/>
    </location>
</feature>
<dbReference type="Proteomes" id="UP000036403">
    <property type="component" value="Unassembled WGS sequence"/>
</dbReference>
<dbReference type="PaxDb" id="67767-A0A0J7KNI6"/>
<protein>
    <submittedName>
        <fullName evidence="2">Breast cancer type 1 susceptibility protein</fullName>
    </submittedName>
</protein>
<feature type="region of interest" description="Disordered" evidence="1">
    <location>
        <begin position="18"/>
        <end position="60"/>
    </location>
</feature>
<evidence type="ECO:0000313" key="3">
    <source>
        <dbReference type="Proteomes" id="UP000036403"/>
    </source>
</evidence>